<dbReference type="PANTHER" id="PTHR35617">
    <property type="entry name" value="PHAGE_INTEGRASE DOMAIN-CONTAINING PROTEIN"/>
    <property type="match status" value="1"/>
</dbReference>
<organism evidence="3 4">
    <name type="scientific">Actinia tenebrosa</name>
    <name type="common">Australian red waratah sea anemone</name>
    <dbReference type="NCBI Taxonomy" id="6105"/>
    <lineage>
        <taxon>Eukaryota</taxon>
        <taxon>Metazoa</taxon>
        <taxon>Cnidaria</taxon>
        <taxon>Anthozoa</taxon>
        <taxon>Hexacorallia</taxon>
        <taxon>Actiniaria</taxon>
        <taxon>Actiniidae</taxon>
        <taxon>Actinia</taxon>
    </lineage>
</organism>
<evidence type="ECO:0000313" key="4">
    <source>
        <dbReference type="RefSeq" id="XP_031559870.1"/>
    </source>
</evidence>
<dbReference type="PANTHER" id="PTHR35617:SF3">
    <property type="entry name" value="CORE-BINDING (CB) DOMAIN-CONTAINING PROTEIN"/>
    <property type="match status" value="1"/>
</dbReference>
<name>A0A6P8I532_ACTTE</name>
<dbReference type="InterPro" id="IPR036397">
    <property type="entry name" value="RNaseH_sf"/>
</dbReference>
<dbReference type="AlphaFoldDB" id="A0A6P8I532"/>
<feature type="compositionally biased region" description="Low complexity" evidence="2">
    <location>
        <begin position="196"/>
        <end position="206"/>
    </location>
</feature>
<dbReference type="InParanoid" id="A0A6P8I532"/>
<reference evidence="4" key="1">
    <citation type="submission" date="2025-08" db="UniProtKB">
        <authorList>
            <consortium name="RefSeq"/>
        </authorList>
    </citation>
    <scope>IDENTIFICATION</scope>
    <source>
        <tissue evidence="4">Tentacle</tissue>
    </source>
</reference>
<feature type="region of interest" description="Disordered" evidence="2">
    <location>
        <begin position="190"/>
        <end position="209"/>
    </location>
</feature>
<dbReference type="SUPFAM" id="SSF47823">
    <property type="entry name" value="lambda integrase-like, N-terminal domain"/>
    <property type="match status" value="1"/>
</dbReference>
<dbReference type="OrthoDB" id="5988734at2759"/>
<dbReference type="GO" id="GO:0003677">
    <property type="term" value="F:DNA binding"/>
    <property type="evidence" value="ECO:0007669"/>
    <property type="project" value="UniProtKB-KW"/>
</dbReference>
<evidence type="ECO:0000256" key="1">
    <source>
        <dbReference type="ARBA" id="ARBA00023125"/>
    </source>
</evidence>
<accession>A0A6P8I532</accession>
<dbReference type="InterPro" id="IPR012337">
    <property type="entry name" value="RNaseH-like_sf"/>
</dbReference>
<keyword evidence="1" id="KW-0238">DNA-binding</keyword>
<dbReference type="Gene3D" id="3.30.420.10">
    <property type="entry name" value="Ribonuclease H-like superfamily/Ribonuclease H"/>
    <property type="match status" value="1"/>
</dbReference>
<dbReference type="SUPFAM" id="SSF53098">
    <property type="entry name" value="Ribonuclease H-like"/>
    <property type="match status" value="1"/>
</dbReference>
<proteinExistence type="predicted"/>
<dbReference type="Gene3D" id="1.10.150.130">
    <property type="match status" value="1"/>
</dbReference>
<dbReference type="GeneID" id="116296056"/>
<evidence type="ECO:0000256" key="2">
    <source>
        <dbReference type="SAM" id="MobiDB-lite"/>
    </source>
</evidence>
<dbReference type="InterPro" id="IPR010998">
    <property type="entry name" value="Integrase_recombinase_N"/>
</dbReference>
<dbReference type="CDD" id="cd09275">
    <property type="entry name" value="RNase_HI_RT_DIRS1"/>
    <property type="match status" value="1"/>
</dbReference>
<evidence type="ECO:0000313" key="3">
    <source>
        <dbReference type="Proteomes" id="UP000515163"/>
    </source>
</evidence>
<dbReference type="KEGG" id="aten:116296056"/>
<keyword evidence="3" id="KW-1185">Reference proteome</keyword>
<sequence>MGFRDSLRSRPSFALPPTQFTLRCDSSLQGWGSVIEGSDNPTGGRWSPFEATYHINYLELKAIQMGLMSLCNDLYEVHIKVLSDNQTAVAYIRNMGGTHSPSCNLITREILLWCKQRKITITISHLPGHLNVQADKASREFKDDIEWSLDTGVFTMLSRKWGQPQIDMFASRLNHKISLYVSWKPDPMFDRKSPTENSNESNLSNNRGSKVGDTILVPIVVENVGTASNSDTCTSVHFDIGPRSIESTSIIPQIETTWVSCVRKMLQEQGINGQSLEIILDSWRKGTKKQYSTYITQWASYCRQNKVSLTKPSLPQVLGFLAAQSARLGYSAVASTRSALSSFIKLDGVNLGEHPLVSRFMTGLFNRKPALPRYVETWNPQIVLDNIRSLPDNSLLSLKQLTMKLTVLMALVTAQRTQTLKALSLDGIVCSEDQYSFTVLDVLKQTSRHGGQNRHLAPVVFKKFPNDTKLCPFN</sequence>
<protein>
    <submittedName>
        <fullName evidence="4">Uncharacterized protein LOC116296056</fullName>
    </submittedName>
</protein>
<gene>
    <name evidence="4" type="primary">LOC116296056</name>
</gene>
<dbReference type="Proteomes" id="UP000515163">
    <property type="component" value="Unplaced"/>
</dbReference>
<dbReference type="RefSeq" id="XP_031559870.1">
    <property type="nucleotide sequence ID" value="XM_031704010.1"/>
</dbReference>